<keyword evidence="2" id="KW-0732">Signal</keyword>
<feature type="chain" id="PRO_5038377637" evidence="2">
    <location>
        <begin position="27"/>
        <end position="281"/>
    </location>
</feature>
<accession>A0A5N5VEU9</accession>
<organism evidence="3 4">
    <name type="scientific">Mycolicibacterium phlei DSM 43239 = CCUG 21000</name>
    <dbReference type="NCBI Taxonomy" id="1226750"/>
    <lineage>
        <taxon>Bacteria</taxon>
        <taxon>Bacillati</taxon>
        <taxon>Actinomycetota</taxon>
        <taxon>Actinomycetes</taxon>
        <taxon>Mycobacteriales</taxon>
        <taxon>Mycobacteriaceae</taxon>
        <taxon>Mycolicibacterium</taxon>
    </lineage>
</organism>
<gene>
    <name evidence="3" type="ORF">MPHL21000_04170</name>
</gene>
<name>A0A5N5VEU9_MYCPH</name>
<evidence type="ECO:0000256" key="2">
    <source>
        <dbReference type="SAM" id="SignalP"/>
    </source>
</evidence>
<feature type="signal peptide" evidence="2">
    <location>
        <begin position="1"/>
        <end position="26"/>
    </location>
</feature>
<comment type="caution">
    <text evidence="3">The sequence shown here is derived from an EMBL/GenBank/DDBJ whole genome shotgun (WGS) entry which is preliminary data.</text>
</comment>
<evidence type="ECO:0000256" key="1">
    <source>
        <dbReference type="SAM" id="MobiDB-lite"/>
    </source>
</evidence>
<feature type="compositionally biased region" description="Basic and acidic residues" evidence="1">
    <location>
        <begin position="247"/>
        <end position="265"/>
    </location>
</feature>
<sequence length="281" mass="30605">MINHRLSLILHSIAAVALLLCTTACSPTPREASPTPDAEPVQRWSGQVSDLRMTWTAEPGIDLVSGAAVVVRAYRESIELAELMGDQQYVYPGFDRAVAPDEPDSRKLSAWSLWPSLATPQKQPLVGTLKSHILFVDVSGRDVTSVLCFYTYTAAEEAVDGRFVSQARKVRGYEPGVFAYWVKMLAPELSSGGGLPPQKGPEAAPTADVFGDWRIVGALNSFAYFDGDLVREWPTLHADVAACVDKAPDPPDRRAFLIDGEHPRSDFPTLPASPGWPAESR</sequence>
<reference evidence="3 4" key="1">
    <citation type="submission" date="2012-10" db="EMBL/GenBank/DDBJ databases">
        <title>The draft sequence of the Mycobacterium pheli genome.</title>
        <authorList>
            <person name="Pettersson B.M.F."/>
            <person name="Das S."/>
            <person name="Dasgupta S."/>
            <person name="Bhattacharya A."/>
            <person name="Kirsebom L.A."/>
        </authorList>
    </citation>
    <scope>NUCLEOTIDE SEQUENCE [LARGE SCALE GENOMIC DNA]</scope>
    <source>
        <strain evidence="3 4">CCUG 21000</strain>
    </source>
</reference>
<evidence type="ECO:0000313" key="4">
    <source>
        <dbReference type="Proteomes" id="UP000325690"/>
    </source>
</evidence>
<dbReference type="EMBL" id="ANBP01000003">
    <property type="protein sequence ID" value="KAB7759009.1"/>
    <property type="molecule type" value="Genomic_DNA"/>
</dbReference>
<protein>
    <submittedName>
        <fullName evidence="3">Uncharacterized protein</fullName>
    </submittedName>
</protein>
<dbReference type="AlphaFoldDB" id="A0A5N5VEU9"/>
<feature type="region of interest" description="Disordered" evidence="1">
    <location>
        <begin position="247"/>
        <end position="281"/>
    </location>
</feature>
<proteinExistence type="predicted"/>
<evidence type="ECO:0000313" key="3">
    <source>
        <dbReference type="EMBL" id="KAB7759009.1"/>
    </source>
</evidence>
<dbReference type="Proteomes" id="UP000325690">
    <property type="component" value="Unassembled WGS sequence"/>
</dbReference>
<keyword evidence="4" id="KW-1185">Reference proteome</keyword>